<evidence type="ECO:0000256" key="5">
    <source>
        <dbReference type="ARBA" id="ARBA00023136"/>
    </source>
</evidence>
<proteinExistence type="inferred from homology"/>
<comment type="activity regulation">
    <text evidence="10">Na(+) is not transported, but it plays an essential structural role and its presence is essential for fluoride channel function.</text>
</comment>
<evidence type="ECO:0000313" key="12">
    <source>
        <dbReference type="Proteomes" id="UP000292886"/>
    </source>
</evidence>
<gene>
    <name evidence="10" type="primary">fluC</name>
    <name evidence="10" type="synonym">crcB</name>
    <name evidence="11" type="ORF">EQG49_06180</name>
</gene>
<dbReference type="OrthoDB" id="9815830at2"/>
<evidence type="ECO:0000256" key="6">
    <source>
        <dbReference type="ARBA" id="ARBA00023303"/>
    </source>
</evidence>
<dbReference type="PANTHER" id="PTHR28259">
    <property type="entry name" value="FLUORIDE EXPORT PROTEIN 1-RELATED"/>
    <property type="match status" value="1"/>
</dbReference>
<evidence type="ECO:0000256" key="10">
    <source>
        <dbReference type="HAMAP-Rule" id="MF_00454"/>
    </source>
</evidence>
<keyword evidence="10" id="KW-0813">Transport</keyword>
<reference evidence="12" key="1">
    <citation type="submission" date="2019-03" db="EMBL/GenBank/DDBJ databases">
        <title>Weissella sp. 26KH-42 Genome sequencing.</title>
        <authorList>
            <person name="Heo J."/>
            <person name="Kim S.-J."/>
            <person name="Kim J.-S."/>
            <person name="Hong S.-B."/>
            <person name="Kwon S.-W."/>
        </authorList>
    </citation>
    <scope>NUCLEOTIDE SEQUENCE [LARGE SCALE GENOMIC DNA]</scope>
    <source>
        <strain evidence="12">26KH-42</strain>
    </source>
</reference>
<evidence type="ECO:0000256" key="4">
    <source>
        <dbReference type="ARBA" id="ARBA00022989"/>
    </source>
</evidence>
<keyword evidence="3 10" id="KW-0812">Transmembrane</keyword>
<sequence>MSILFAGLGASIGALIRFWVTQLGNKLFKTEFPVATFFINITGAFLLGLLFSLAPTKGVYTILGTGILGGYTTFSTFMNEAVQLGEKRRLRELIYVGLSIIIGLLASALGIWLGNQV</sequence>
<dbReference type="EMBL" id="CP037940">
    <property type="protein sequence ID" value="QBO36074.1"/>
    <property type="molecule type" value="Genomic_DNA"/>
</dbReference>
<comment type="function">
    <text evidence="9 10">Fluoride-specific ion channel. Important for reducing fluoride concentration in the cell, thus reducing its toxicity.</text>
</comment>
<keyword evidence="10" id="KW-0406">Ion transport</keyword>
<dbReference type="Proteomes" id="UP000292886">
    <property type="component" value="Chromosome"/>
</dbReference>
<protein>
    <recommendedName>
        <fullName evidence="10">Fluoride-specific ion channel FluC</fullName>
    </recommendedName>
</protein>
<keyword evidence="6 10" id="KW-0407">Ion channel</keyword>
<evidence type="ECO:0000256" key="2">
    <source>
        <dbReference type="ARBA" id="ARBA00022475"/>
    </source>
</evidence>
<dbReference type="PANTHER" id="PTHR28259:SF1">
    <property type="entry name" value="FLUORIDE EXPORT PROTEIN 1-RELATED"/>
    <property type="match status" value="1"/>
</dbReference>
<evidence type="ECO:0000256" key="1">
    <source>
        <dbReference type="ARBA" id="ARBA00004651"/>
    </source>
</evidence>
<keyword evidence="4 10" id="KW-1133">Transmembrane helix</keyword>
<evidence type="ECO:0000256" key="3">
    <source>
        <dbReference type="ARBA" id="ARBA00022692"/>
    </source>
</evidence>
<evidence type="ECO:0000256" key="7">
    <source>
        <dbReference type="ARBA" id="ARBA00035120"/>
    </source>
</evidence>
<dbReference type="InterPro" id="IPR003691">
    <property type="entry name" value="FluC"/>
</dbReference>
<dbReference type="GO" id="GO:0140114">
    <property type="term" value="P:cellular detoxification of fluoride"/>
    <property type="evidence" value="ECO:0007669"/>
    <property type="project" value="UniProtKB-UniRule"/>
</dbReference>
<feature type="binding site" evidence="10">
    <location>
        <position position="72"/>
    </location>
    <ligand>
        <name>Na(+)</name>
        <dbReference type="ChEBI" id="CHEBI:29101"/>
        <note>structural</note>
    </ligand>
</feature>
<organism evidence="11 12">
    <name type="scientific">Periweissella cryptocerci</name>
    <dbReference type="NCBI Taxonomy" id="2506420"/>
    <lineage>
        <taxon>Bacteria</taxon>
        <taxon>Bacillati</taxon>
        <taxon>Bacillota</taxon>
        <taxon>Bacilli</taxon>
        <taxon>Lactobacillales</taxon>
        <taxon>Lactobacillaceae</taxon>
        <taxon>Periweissella</taxon>
    </lineage>
</organism>
<accession>A0A4P6YTJ5</accession>
<evidence type="ECO:0000313" key="11">
    <source>
        <dbReference type="EMBL" id="QBO36074.1"/>
    </source>
</evidence>
<keyword evidence="2 10" id="KW-1003">Cell membrane</keyword>
<feature type="binding site" evidence="10">
    <location>
        <position position="69"/>
    </location>
    <ligand>
        <name>Na(+)</name>
        <dbReference type="ChEBI" id="CHEBI:29101"/>
        <note>structural</note>
    </ligand>
</feature>
<keyword evidence="12" id="KW-1185">Reference proteome</keyword>
<comment type="caution">
    <text evidence="10">Lacks conserved residue(s) required for the propagation of feature annotation.</text>
</comment>
<feature type="transmembrane region" description="Helical" evidence="10">
    <location>
        <begin position="34"/>
        <end position="54"/>
    </location>
</feature>
<comment type="subcellular location">
    <subcellularLocation>
        <location evidence="1 10">Cell membrane</location>
        <topology evidence="1 10">Multi-pass membrane protein</topology>
    </subcellularLocation>
</comment>
<comment type="similarity">
    <text evidence="7 10">Belongs to the fluoride channel Fluc/FEX (TC 1.A.43) family.</text>
</comment>
<dbReference type="GO" id="GO:0062054">
    <property type="term" value="F:fluoride channel activity"/>
    <property type="evidence" value="ECO:0007669"/>
    <property type="project" value="UniProtKB-UniRule"/>
</dbReference>
<dbReference type="KEGG" id="wei:EQG49_06180"/>
<dbReference type="GO" id="GO:0046872">
    <property type="term" value="F:metal ion binding"/>
    <property type="evidence" value="ECO:0007669"/>
    <property type="project" value="UniProtKB-KW"/>
</dbReference>
<evidence type="ECO:0000256" key="9">
    <source>
        <dbReference type="ARBA" id="ARBA00049940"/>
    </source>
</evidence>
<feature type="transmembrane region" description="Helical" evidence="10">
    <location>
        <begin position="93"/>
        <end position="114"/>
    </location>
</feature>
<comment type="catalytic activity">
    <reaction evidence="8">
        <text>fluoride(in) = fluoride(out)</text>
        <dbReference type="Rhea" id="RHEA:76159"/>
        <dbReference type="ChEBI" id="CHEBI:17051"/>
    </reaction>
    <physiologicalReaction direction="left-to-right" evidence="8">
        <dbReference type="Rhea" id="RHEA:76160"/>
    </physiologicalReaction>
</comment>
<dbReference type="AlphaFoldDB" id="A0A4P6YTJ5"/>
<keyword evidence="5 10" id="KW-0472">Membrane</keyword>
<keyword evidence="10" id="KW-0915">Sodium</keyword>
<keyword evidence="10" id="KW-0479">Metal-binding</keyword>
<dbReference type="Pfam" id="PF02537">
    <property type="entry name" value="CRCB"/>
    <property type="match status" value="1"/>
</dbReference>
<dbReference type="GO" id="GO:0005886">
    <property type="term" value="C:plasma membrane"/>
    <property type="evidence" value="ECO:0007669"/>
    <property type="project" value="UniProtKB-SubCell"/>
</dbReference>
<dbReference type="RefSeq" id="WP_133363152.1">
    <property type="nucleotide sequence ID" value="NZ_CP037940.1"/>
</dbReference>
<evidence type="ECO:0000256" key="8">
    <source>
        <dbReference type="ARBA" id="ARBA00035585"/>
    </source>
</evidence>
<name>A0A4P6YTJ5_9LACO</name>
<dbReference type="HAMAP" id="MF_00454">
    <property type="entry name" value="FluC"/>
    <property type="match status" value="1"/>
</dbReference>